<sequence>MIHRTLNICSTYESLAIEFENIRQIGFHNGYSKSFIDTRIGTSLTKFLNPSITNTSVNMEEEKTKMYIEVPYTGATTKPFTKQLARISQKLRPDLDVRFYAKPPPPVHIHFNTKDPVPKHLQSNVVYSVKCAHCDDFYVGETERQIIRRLWEHGAPKSLFQSNIISLDETNNNLNEENTKNQIQNTQIRKMGQHLHKTMRQRATPYPTSENRTEPTVRKSRRTTANNHSITTSSFSNSGSAISRHVIDTNHTIDWEHFKLVWQDGYHHKLLTKESLVIQAYQPQLNRTIHSSPMYIFPEGLPQNLIPGPQINH</sequence>
<protein>
    <recommendedName>
        <fullName evidence="2">Helix-turn-helix domain-containing protein</fullName>
    </recommendedName>
</protein>
<feature type="compositionally biased region" description="Low complexity" evidence="1">
    <location>
        <begin position="229"/>
        <end position="238"/>
    </location>
</feature>
<evidence type="ECO:0000313" key="3">
    <source>
        <dbReference type="EMBL" id="CAF1071147.1"/>
    </source>
</evidence>
<dbReference type="Proteomes" id="UP000663828">
    <property type="component" value="Unassembled WGS sequence"/>
</dbReference>
<gene>
    <name evidence="3" type="ORF">XAT740_LOCUS16817</name>
</gene>
<dbReference type="EMBL" id="CAJNOR010001081">
    <property type="protein sequence ID" value="CAF1071147.1"/>
    <property type="molecule type" value="Genomic_DNA"/>
</dbReference>
<dbReference type="InterPro" id="IPR058912">
    <property type="entry name" value="HTH_animal"/>
</dbReference>
<keyword evidence="4" id="KW-1185">Reference proteome</keyword>
<evidence type="ECO:0000256" key="1">
    <source>
        <dbReference type="SAM" id="MobiDB-lite"/>
    </source>
</evidence>
<name>A0A814LZZ5_ADIRI</name>
<accession>A0A814LZZ5</accession>
<evidence type="ECO:0000259" key="2">
    <source>
        <dbReference type="Pfam" id="PF26215"/>
    </source>
</evidence>
<evidence type="ECO:0000313" key="4">
    <source>
        <dbReference type="Proteomes" id="UP000663828"/>
    </source>
</evidence>
<feature type="region of interest" description="Disordered" evidence="1">
    <location>
        <begin position="199"/>
        <end position="238"/>
    </location>
</feature>
<dbReference type="AlphaFoldDB" id="A0A814LZZ5"/>
<proteinExistence type="predicted"/>
<feature type="domain" description="Helix-turn-helix" evidence="2">
    <location>
        <begin position="1"/>
        <end position="40"/>
    </location>
</feature>
<organism evidence="3 4">
    <name type="scientific">Adineta ricciae</name>
    <name type="common">Rotifer</name>
    <dbReference type="NCBI Taxonomy" id="249248"/>
    <lineage>
        <taxon>Eukaryota</taxon>
        <taxon>Metazoa</taxon>
        <taxon>Spiralia</taxon>
        <taxon>Gnathifera</taxon>
        <taxon>Rotifera</taxon>
        <taxon>Eurotatoria</taxon>
        <taxon>Bdelloidea</taxon>
        <taxon>Adinetida</taxon>
        <taxon>Adinetidae</taxon>
        <taxon>Adineta</taxon>
    </lineage>
</organism>
<comment type="caution">
    <text evidence="3">The sequence shown here is derived from an EMBL/GenBank/DDBJ whole genome shotgun (WGS) entry which is preliminary data.</text>
</comment>
<dbReference type="Pfam" id="PF26215">
    <property type="entry name" value="HTH_animal"/>
    <property type="match status" value="1"/>
</dbReference>
<reference evidence="3" key="1">
    <citation type="submission" date="2021-02" db="EMBL/GenBank/DDBJ databases">
        <authorList>
            <person name="Nowell W R."/>
        </authorList>
    </citation>
    <scope>NUCLEOTIDE SEQUENCE</scope>
</reference>